<gene>
    <name evidence="2" type="ORF">LIPSTDRAFT_108154</name>
</gene>
<name>A0A1E3PV04_LIPST</name>
<sequence length="137" mass="15276">MVTKIRFVVDSSLDQFDEFVCAGGDNLSNVVQCQKRVSHACTTCKQKEVTLTLIQLQSEIMLIHNQRYAVQGLSMYGLEAKVKPGAAENLIKRQMRNKRVSTTGSSSESPGESTEPSLELQVVSLYRIPDTIAFHLR</sequence>
<dbReference type="EMBL" id="KV454305">
    <property type="protein sequence ID" value="ODQ69160.1"/>
    <property type="molecule type" value="Genomic_DNA"/>
</dbReference>
<reference evidence="2 3" key="1">
    <citation type="journal article" date="2016" name="Proc. Natl. Acad. Sci. U.S.A.">
        <title>Comparative genomics of biotechnologically important yeasts.</title>
        <authorList>
            <person name="Riley R."/>
            <person name="Haridas S."/>
            <person name="Wolfe K.H."/>
            <person name="Lopes M.R."/>
            <person name="Hittinger C.T."/>
            <person name="Goeker M."/>
            <person name="Salamov A.A."/>
            <person name="Wisecaver J.H."/>
            <person name="Long T.M."/>
            <person name="Calvey C.H."/>
            <person name="Aerts A.L."/>
            <person name="Barry K.W."/>
            <person name="Choi C."/>
            <person name="Clum A."/>
            <person name="Coughlan A.Y."/>
            <person name="Deshpande S."/>
            <person name="Douglass A.P."/>
            <person name="Hanson S.J."/>
            <person name="Klenk H.-P."/>
            <person name="LaButti K.M."/>
            <person name="Lapidus A."/>
            <person name="Lindquist E.A."/>
            <person name="Lipzen A.M."/>
            <person name="Meier-Kolthoff J.P."/>
            <person name="Ohm R.A."/>
            <person name="Otillar R.P."/>
            <person name="Pangilinan J.L."/>
            <person name="Peng Y."/>
            <person name="Rokas A."/>
            <person name="Rosa C.A."/>
            <person name="Scheuner C."/>
            <person name="Sibirny A.A."/>
            <person name="Slot J.C."/>
            <person name="Stielow J.B."/>
            <person name="Sun H."/>
            <person name="Kurtzman C.P."/>
            <person name="Blackwell M."/>
            <person name="Grigoriev I.V."/>
            <person name="Jeffries T.W."/>
        </authorList>
    </citation>
    <scope>NUCLEOTIDE SEQUENCE [LARGE SCALE GENOMIC DNA]</scope>
    <source>
        <strain evidence="2 3">NRRL Y-11557</strain>
    </source>
</reference>
<evidence type="ECO:0000256" key="1">
    <source>
        <dbReference type="SAM" id="MobiDB-lite"/>
    </source>
</evidence>
<evidence type="ECO:0000313" key="3">
    <source>
        <dbReference type="Proteomes" id="UP000094385"/>
    </source>
</evidence>
<accession>A0A1E3PV04</accession>
<dbReference type="AlphaFoldDB" id="A0A1E3PV04"/>
<keyword evidence="3" id="KW-1185">Reference proteome</keyword>
<evidence type="ECO:0000313" key="2">
    <source>
        <dbReference type="EMBL" id="ODQ69160.1"/>
    </source>
</evidence>
<organism evidence="2 3">
    <name type="scientific">Lipomyces starkeyi NRRL Y-11557</name>
    <dbReference type="NCBI Taxonomy" id="675824"/>
    <lineage>
        <taxon>Eukaryota</taxon>
        <taxon>Fungi</taxon>
        <taxon>Dikarya</taxon>
        <taxon>Ascomycota</taxon>
        <taxon>Saccharomycotina</taxon>
        <taxon>Lipomycetes</taxon>
        <taxon>Lipomycetales</taxon>
        <taxon>Lipomycetaceae</taxon>
        <taxon>Lipomyces</taxon>
    </lineage>
</organism>
<proteinExistence type="predicted"/>
<feature type="compositionally biased region" description="Low complexity" evidence="1">
    <location>
        <begin position="101"/>
        <end position="116"/>
    </location>
</feature>
<dbReference type="Proteomes" id="UP000094385">
    <property type="component" value="Unassembled WGS sequence"/>
</dbReference>
<protein>
    <submittedName>
        <fullName evidence="2">Uncharacterized protein</fullName>
    </submittedName>
</protein>
<feature type="region of interest" description="Disordered" evidence="1">
    <location>
        <begin position="93"/>
        <end position="116"/>
    </location>
</feature>